<evidence type="ECO:0000313" key="2">
    <source>
        <dbReference type="EMBL" id="VDO06796.1"/>
    </source>
</evidence>
<accession>A0A0R3Q388</accession>
<dbReference type="InterPro" id="IPR036034">
    <property type="entry name" value="PDZ_sf"/>
</dbReference>
<dbReference type="Pfam" id="PF00595">
    <property type="entry name" value="PDZ"/>
    <property type="match status" value="1"/>
</dbReference>
<keyword evidence="3" id="KW-1185">Reference proteome</keyword>
<proteinExistence type="predicted"/>
<evidence type="ECO:0000313" key="3">
    <source>
        <dbReference type="Proteomes" id="UP000280834"/>
    </source>
</evidence>
<dbReference type="EMBL" id="UZAG01000041">
    <property type="protein sequence ID" value="VDO06796.1"/>
    <property type="molecule type" value="Genomic_DNA"/>
</dbReference>
<dbReference type="Gene3D" id="2.30.42.10">
    <property type="match status" value="1"/>
</dbReference>
<dbReference type="PROSITE" id="PS50106">
    <property type="entry name" value="PDZ"/>
    <property type="match status" value="1"/>
</dbReference>
<dbReference type="SUPFAM" id="SSF50156">
    <property type="entry name" value="PDZ domain-like"/>
    <property type="match status" value="1"/>
</dbReference>
<dbReference type="STRING" id="42155.A0A0R3Q388"/>
<dbReference type="SMART" id="SM00228">
    <property type="entry name" value="PDZ"/>
    <property type="match status" value="1"/>
</dbReference>
<dbReference type="PANTHER" id="PTHR11324">
    <property type="entry name" value="IL16-RELATED"/>
    <property type="match status" value="1"/>
</dbReference>
<dbReference type="WBParaSite" id="BTMF_0000075001-mRNA-1">
    <property type="protein sequence ID" value="BTMF_0000075001-mRNA-1"/>
    <property type="gene ID" value="BTMF_0000075001"/>
</dbReference>
<evidence type="ECO:0000259" key="1">
    <source>
        <dbReference type="PROSITE" id="PS50106"/>
    </source>
</evidence>
<protein>
    <submittedName>
        <fullName evidence="4">PDZ domain-containing protein</fullName>
    </submittedName>
</protein>
<organism evidence="4">
    <name type="scientific">Brugia timori</name>
    <dbReference type="NCBI Taxonomy" id="42155"/>
    <lineage>
        <taxon>Eukaryota</taxon>
        <taxon>Metazoa</taxon>
        <taxon>Ecdysozoa</taxon>
        <taxon>Nematoda</taxon>
        <taxon>Chromadorea</taxon>
        <taxon>Rhabditida</taxon>
        <taxon>Spirurina</taxon>
        <taxon>Spiruromorpha</taxon>
        <taxon>Filarioidea</taxon>
        <taxon>Onchocercidae</taxon>
        <taxon>Brugia</taxon>
    </lineage>
</organism>
<reference evidence="4" key="1">
    <citation type="submission" date="2017-02" db="UniProtKB">
        <authorList>
            <consortium name="WormBaseParasite"/>
        </authorList>
    </citation>
    <scope>IDENTIFICATION</scope>
</reference>
<feature type="domain" description="PDZ" evidence="1">
    <location>
        <begin position="23"/>
        <end position="95"/>
    </location>
</feature>
<reference evidence="2 3" key="2">
    <citation type="submission" date="2018-11" db="EMBL/GenBank/DDBJ databases">
        <authorList>
            <consortium name="Pathogen Informatics"/>
        </authorList>
    </citation>
    <scope>NUCLEOTIDE SEQUENCE [LARGE SCALE GENOMIC DNA]</scope>
</reference>
<dbReference type="AlphaFoldDB" id="A0A0R3Q388"/>
<dbReference type="PANTHER" id="PTHR11324:SF16">
    <property type="entry name" value="PDZ DOMAIN-CONTAINING PROTEIN 2"/>
    <property type="match status" value="1"/>
</dbReference>
<gene>
    <name evidence="2" type="ORF">BTMF_LOCUS120</name>
</gene>
<sequence>MDFFLWLATTDPDLFNYSTYSEEVILTKGNLGVGLALDGGRGSVFGDRPIIIKRIFEGGSAARSGRIKIGDQVITIDGIDIRGMSYLEATKTLRSRPEGPLKLVILRRL</sequence>
<evidence type="ECO:0000313" key="4">
    <source>
        <dbReference type="WBParaSite" id="BTMF_0000075001-mRNA-1"/>
    </source>
</evidence>
<dbReference type="InterPro" id="IPR001478">
    <property type="entry name" value="PDZ"/>
</dbReference>
<dbReference type="Proteomes" id="UP000280834">
    <property type="component" value="Unassembled WGS sequence"/>
</dbReference>
<name>A0A0R3Q388_9BILA</name>